<dbReference type="AlphaFoldDB" id="A0A7W4W082"/>
<dbReference type="EMBL" id="JACHWR010000004">
    <property type="protein sequence ID" value="MBB3045009.1"/>
    <property type="molecule type" value="Genomic_DNA"/>
</dbReference>
<evidence type="ECO:0000313" key="1">
    <source>
        <dbReference type="EMBL" id="MBB3045009.1"/>
    </source>
</evidence>
<protein>
    <submittedName>
        <fullName evidence="1">Uncharacterized protein</fullName>
    </submittedName>
</protein>
<dbReference type="RefSeq" id="WP_183595000.1">
    <property type="nucleotide sequence ID" value="NZ_JACHWR010000004.1"/>
</dbReference>
<dbReference type="Proteomes" id="UP000589626">
    <property type="component" value="Unassembled WGS sequence"/>
</dbReference>
<comment type="caution">
    <text evidence="1">The sequence shown here is derived from an EMBL/GenBank/DDBJ whole genome shotgun (WGS) entry which is preliminary data.</text>
</comment>
<organism evidence="1 2">
    <name type="scientific">Nocardioides soli</name>
    <dbReference type="NCBI Taxonomy" id="1036020"/>
    <lineage>
        <taxon>Bacteria</taxon>
        <taxon>Bacillati</taxon>
        <taxon>Actinomycetota</taxon>
        <taxon>Actinomycetes</taxon>
        <taxon>Propionibacteriales</taxon>
        <taxon>Nocardioidaceae</taxon>
        <taxon>Nocardioides</taxon>
    </lineage>
</organism>
<gene>
    <name evidence="1" type="ORF">FHU40_004862</name>
</gene>
<name>A0A7W4W082_9ACTN</name>
<sequence length="285" mass="31813">MSAAMRSRSWHRIRRGYYTFTDEWAGLDPVGRHRVLSRAVAHSLGDAVALSHVSGLVTHGVDLWGVDLRRVHVTRLDGGPGRIEGDVVHHEGRCIADDVVERDGVAVLRATRCAIETASRASNEVALVLFDGLLRIGLADADALFGQFTLMEHWPYTQHLHVPVRMADARSRSVGESRGRWLFRSAGLPTPALQYEVRNVSGELIGTTDWAWLGEGVLGEFDGWMKYGRLLKPGQDPGDVVFQEKVREDRLREATGMGMVRLIWSDYQTPEATARRLRAQLKRVG</sequence>
<accession>A0A7W4W082</accession>
<reference evidence="1 2" key="1">
    <citation type="submission" date="2020-08" db="EMBL/GenBank/DDBJ databases">
        <title>Sequencing the genomes of 1000 actinobacteria strains.</title>
        <authorList>
            <person name="Klenk H.-P."/>
        </authorList>
    </citation>
    <scope>NUCLEOTIDE SEQUENCE [LARGE SCALE GENOMIC DNA]</scope>
    <source>
        <strain evidence="1 2">DSM 105498</strain>
    </source>
</reference>
<evidence type="ECO:0000313" key="2">
    <source>
        <dbReference type="Proteomes" id="UP000589626"/>
    </source>
</evidence>
<proteinExistence type="predicted"/>
<keyword evidence="2" id="KW-1185">Reference proteome</keyword>